<comment type="caution">
    <text evidence="3">The sequence shown here is derived from an EMBL/GenBank/DDBJ whole genome shotgun (WGS) entry which is preliminary data.</text>
</comment>
<feature type="compositionally biased region" description="Pro residues" evidence="1">
    <location>
        <begin position="74"/>
        <end position="85"/>
    </location>
</feature>
<dbReference type="AlphaFoldDB" id="A0A849IEY0"/>
<keyword evidence="2" id="KW-0732">Signal</keyword>
<feature type="signal peptide" evidence="2">
    <location>
        <begin position="1"/>
        <end position="19"/>
    </location>
</feature>
<evidence type="ECO:0000256" key="2">
    <source>
        <dbReference type="SAM" id="SignalP"/>
    </source>
</evidence>
<accession>A0A849IEY0</accession>
<feature type="chain" id="PRO_5032747183" evidence="2">
    <location>
        <begin position="20"/>
        <end position="155"/>
    </location>
</feature>
<evidence type="ECO:0000313" key="4">
    <source>
        <dbReference type="Proteomes" id="UP000564885"/>
    </source>
</evidence>
<name>A0A849IEY0_9HYPH</name>
<organism evidence="3 4">
    <name type="scientific">Enterovirga aerilata</name>
    <dbReference type="NCBI Taxonomy" id="2730920"/>
    <lineage>
        <taxon>Bacteria</taxon>
        <taxon>Pseudomonadati</taxon>
        <taxon>Pseudomonadota</taxon>
        <taxon>Alphaproteobacteria</taxon>
        <taxon>Hyphomicrobiales</taxon>
        <taxon>Methylobacteriaceae</taxon>
        <taxon>Enterovirga</taxon>
    </lineage>
</organism>
<evidence type="ECO:0000313" key="3">
    <source>
        <dbReference type="EMBL" id="NNM74527.1"/>
    </source>
</evidence>
<keyword evidence="4" id="KW-1185">Reference proteome</keyword>
<sequence length="155" mass="15598">MRAAFVGVVLVSLVAPGWAQTPSPNLPTPATPGPNPGAAATEAVTSPTKPTETAPAIGAGSTPGDASPGTRAPVAPPAVVPPAPPAQAGTGGMSPGEMRELLDAARATAKASRESVEYGRVVPDILQQILAKLDKIEDKLDKVENAVKAQGRGRR</sequence>
<protein>
    <submittedName>
        <fullName evidence="3">Uncharacterized protein</fullName>
    </submittedName>
</protein>
<dbReference type="Proteomes" id="UP000564885">
    <property type="component" value="Unassembled WGS sequence"/>
</dbReference>
<dbReference type="RefSeq" id="WP_171219952.1">
    <property type="nucleotide sequence ID" value="NZ_JABEPP010000005.1"/>
</dbReference>
<evidence type="ECO:0000256" key="1">
    <source>
        <dbReference type="SAM" id="MobiDB-lite"/>
    </source>
</evidence>
<feature type="compositionally biased region" description="Pro residues" evidence="1">
    <location>
        <begin position="24"/>
        <end position="35"/>
    </location>
</feature>
<proteinExistence type="predicted"/>
<reference evidence="3 4" key="1">
    <citation type="submission" date="2020-04" db="EMBL/GenBank/DDBJ databases">
        <title>Enterovirga sp. isolate from soil.</title>
        <authorList>
            <person name="Chea S."/>
            <person name="Kim D.-U."/>
        </authorList>
    </citation>
    <scope>NUCLEOTIDE SEQUENCE [LARGE SCALE GENOMIC DNA]</scope>
    <source>
        <strain evidence="3 4">DB1703</strain>
    </source>
</reference>
<dbReference type="EMBL" id="JABEPP010000005">
    <property type="protein sequence ID" value="NNM74527.1"/>
    <property type="molecule type" value="Genomic_DNA"/>
</dbReference>
<feature type="region of interest" description="Disordered" evidence="1">
    <location>
        <begin position="18"/>
        <end position="96"/>
    </location>
</feature>
<gene>
    <name evidence="3" type="ORF">HJG44_19390</name>
</gene>